<evidence type="ECO:0000313" key="6">
    <source>
        <dbReference type="WBParaSite" id="jg17583.1"/>
    </source>
</evidence>
<keyword evidence="2" id="KW-0326">Glycosidase</keyword>
<organism evidence="5 6">
    <name type="scientific">Ditylenchus dipsaci</name>
    <dbReference type="NCBI Taxonomy" id="166011"/>
    <lineage>
        <taxon>Eukaryota</taxon>
        <taxon>Metazoa</taxon>
        <taxon>Ecdysozoa</taxon>
        <taxon>Nematoda</taxon>
        <taxon>Chromadorea</taxon>
        <taxon>Rhabditida</taxon>
        <taxon>Tylenchina</taxon>
        <taxon>Tylenchomorpha</taxon>
        <taxon>Sphaerularioidea</taxon>
        <taxon>Anguinidae</taxon>
        <taxon>Anguininae</taxon>
        <taxon>Ditylenchus</taxon>
    </lineage>
</organism>
<dbReference type="GO" id="GO:0016798">
    <property type="term" value="F:hydrolase activity, acting on glycosyl bonds"/>
    <property type="evidence" value="ECO:0007669"/>
    <property type="project" value="UniProtKB-KW"/>
</dbReference>
<keyword evidence="1" id="KW-0378">Hydrolase</keyword>
<dbReference type="Pfam" id="PF21467">
    <property type="entry name" value="BetaGal_gal-bd"/>
    <property type="match status" value="1"/>
</dbReference>
<protein>
    <submittedName>
        <fullName evidence="6">Beta-galactosidase</fullName>
    </submittedName>
</protein>
<dbReference type="SUPFAM" id="SSF49785">
    <property type="entry name" value="Galactose-binding domain-like"/>
    <property type="match status" value="1"/>
</dbReference>
<evidence type="ECO:0000256" key="3">
    <source>
        <dbReference type="SAM" id="MobiDB-lite"/>
    </source>
</evidence>
<dbReference type="InterPro" id="IPR048913">
    <property type="entry name" value="BetaGal_gal-bd"/>
</dbReference>
<name>A0A915DBU5_9BILA</name>
<dbReference type="InterPro" id="IPR008979">
    <property type="entry name" value="Galactose-bd-like_sf"/>
</dbReference>
<evidence type="ECO:0000313" key="5">
    <source>
        <dbReference type="Proteomes" id="UP000887574"/>
    </source>
</evidence>
<keyword evidence="5" id="KW-1185">Reference proteome</keyword>
<dbReference type="AlphaFoldDB" id="A0A915DBU5"/>
<feature type="domain" description="Beta-galactosidase galactose-binding" evidence="4">
    <location>
        <begin position="24"/>
        <end position="57"/>
    </location>
</feature>
<evidence type="ECO:0000256" key="1">
    <source>
        <dbReference type="ARBA" id="ARBA00022801"/>
    </source>
</evidence>
<reference evidence="6" key="1">
    <citation type="submission" date="2022-11" db="UniProtKB">
        <authorList>
            <consortium name="WormBaseParasite"/>
        </authorList>
    </citation>
    <scope>IDENTIFICATION</scope>
</reference>
<sequence>MWSLKTAAVEDGGPAVYVGTFKSDGFVIVNNFNLGRYWTSMGPQMTLFAPGAIFRKKNMAVLIELVGQNTFKTETPVISFLEKPIYKTRSHKHRSKHTQLNHHFRHHHKHN</sequence>
<dbReference type="Gene3D" id="2.60.120.260">
    <property type="entry name" value="Galactose-binding domain-like"/>
    <property type="match status" value="1"/>
</dbReference>
<proteinExistence type="predicted"/>
<evidence type="ECO:0000256" key="2">
    <source>
        <dbReference type="ARBA" id="ARBA00023295"/>
    </source>
</evidence>
<dbReference type="WBParaSite" id="jg17583.1">
    <property type="protein sequence ID" value="jg17583.1"/>
    <property type="gene ID" value="jg17583"/>
</dbReference>
<feature type="region of interest" description="Disordered" evidence="3">
    <location>
        <begin position="89"/>
        <end position="111"/>
    </location>
</feature>
<accession>A0A915DBU5</accession>
<dbReference type="Proteomes" id="UP000887574">
    <property type="component" value="Unplaced"/>
</dbReference>
<evidence type="ECO:0000259" key="4">
    <source>
        <dbReference type="Pfam" id="PF21467"/>
    </source>
</evidence>